<keyword evidence="1" id="KW-0479">Metal-binding</keyword>
<feature type="domain" description="Zinc finger RING-type eukaryotic" evidence="4">
    <location>
        <begin position="10"/>
        <end position="40"/>
    </location>
</feature>
<keyword evidence="6" id="KW-1185">Reference proteome</keyword>
<gene>
    <name evidence="5" type="ORF">BOX15_Mlig033708g4</name>
</gene>
<dbReference type="AlphaFoldDB" id="A0A267DAW8"/>
<organism evidence="5 6">
    <name type="scientific">Macrostomum lignano</name>
    <dbReference type="NCBI Taxonomy" id="282301"/>
    <lineage>
        <taxon>Eukaryota</taxon>
        <taxon>Metazoa</taxon>
        <taxon>Spiralia</taxon>
        <taxon>Lophotrochozoa</taxon>
        <taxon>Platyhelminthes</taxon>
        <taxon>Rhabditophora</taxon>
        <taxon>Macrostomorpha</taxon>
        <taxon>Macrostomida</taxon>
        <taxon>Macrostomidae</taxon>
        <taxon>Macrostomum</taxon>
    </lineage>
</organism>
<evidence type="ECO:0000256" key="3">
    <source>
        <dbReference type="ARBA" id="ARBA00022833"/>
    </source>
</evidence>
<dbReference type="InterPro" id="IPR013083">
    <property type="entry name" value="Znf_RING/FYVE/PHD"/>
</dbReference>
<protein>
    <recommendedName>
        <fullName evidence="4">Zinc finger RING-type eukaryotic domain-containing protein</fullName>
    </recommendedName>
</protein>
<keyword evidence="3" id="KW-0862">Zinc</keyword>
<dbReference type="Pfam" id="PF13445">
    <property type="entry name" value="zf-RING_UBOX"/>
    <property type="match status" value="1"/>
</dbReference>
<accession>A0A267DAW8</accession>
<reference evidence="5 6" key="1">
    <citation type="submission" date="2017-06" db="EMBL/GenBank/DDBJ databases">
        <title>A platform for efficient transgenesis in Macrostomum lignano, a flatworm model organism for stem cell research.</title>
        <authorList>
            <person name="Berezikov E."/>
        </authorList>
    </citation>
    <scope>NUCLEOTIDE SEQUENCE [LARGE SCALE GENOMIC DNA]</scope>
    <source>
        <strain evidence="5">DV1</strain>
        <tissue evidence="5">Whole organism</tissue>
    </source>
</reference>
<feature type="non-terminal residue" evidence="5">
    <location>
        <position position="53"/>
    </location>
</feature>
<dbReference type="SUPFAM" id="SSF57850">
    <property type="entry name" value="RING/U-box"/>
    <property type="match status" value="1"/>
</dbReference>
<evidence type="ECO:0000256" key="1">
    <source>
        <dbReference type="ARBA" id="ARBA00022723"/>
    </source>
</evidence>
<evidence type="ECO:0000256" key="2">
    <source>
        <dbReference type="ARBA" id="ARBA00022771"/>
    </source>
</evidence>
<name>A0A267DAW8_9PLAT</name>
<dbReference type="Proteomes" id="UP000215902">
    <property type="component" value="Unassembled WGS sequence"/>
</dbReference>
<dbReference type="InterPro" id="IPR027370">
    <property type="entry name" value="Znf-RING_euk"/>
</dbReference>
<dbReference type="EMBL" id="NIVC01004861">
    <property type="protein sequence ID" value="PAA46430.1"/>
    <property type="molecule type" value="Genomic_DNA"/>
</dbReference>
<evidence type="ECO:0000313" key="5">
    <source>
        <dbReference type="EMBL" id="PAA46430.1"/>
    </source>
</evidence>
<dbReference type="OrthoDB" id="10069557at2759"/>
<evidence type="ECO:0000313" key="6">
    <source>
        <dbReference type="Proteomes" id="UP000215902"/>
    </source>
</evidence>
<dbReference type="Gene3D" id="3.30.40.10">
    <property type="entry name" value="Zinc/RING finger domain, C3HC4 (zinc finger)"/>
    <property type="match status" value="1"/>
</dbReference>
<keyword evidence="2" id="KW-0863">Zinc-finger</keyword>
<comment type="caution">
    <text evidence="5">The sequence shown here is derived from an EMBL/GenBank/DDBJ whole genome shotgun (WGS) entry which is preliminary data.</text>
</comment>
<dbReference type="GO" id="GO:0008270">
    <property type="term" value="F:zinc ion binding"/>
    <property type="evidence" value="ECO:0007669"/>
    <property type="project" value="UniProtKB-KW"/>
</dbReference>
<proteinExistence type="predicted"/>
<feature type="non-terminal residue" evidence="5">
    <location>
        <position position="1"/>
    </location>
</feature>
<evidence type="ECO:0000259" key="4">
    <source>
        <dbReference type="Pfam" id="PF13445"/>
    </source>
</evidence>
<sequence>ILSRNGARHMRLPMVLTCGHNVCTECVLSSLRQKSDSWTCRVDGCQVATKYNQ</sequence>